<evidence type="ECO:0000256" key="15">
    <source>
        <dbReference type="SAM" id="Phobius"/>
    </source>
</evidence>
<protein>
    <submittedName>
        <fullName evidence="16">ATP synthase subunit b</fullName>
    </submittedName>
</protein>
<dbReference type="InterPro" id="IPR050059">
    <property type="entry name" value="ATP_synthase_B_chain"/>
</dbReference>
<evidence type="ECO:0000256" key="9">
    <source>
        <dbReference type="ARBA" id="ARBA00022989"/>
    </source>
</evidence>
<dbReference type="CDD" id="cd06503">
    <property type="entry name" value="ATP-synt_Fo_b"/>
    <property type="match status" value="1"/>
</dbReference>
<evidence type="ECO:0000256" key="8">
    <source>
        <dbReference type="ARBA" id="ARBA00022781"/>
    </source>
</evidence>
<dbReference type="InterPro" id="IPR002146">
    <property type="entry name" value="ATP_synth_b/b'su_bac/chlpt"/>
</dbReference>
<evidence type="ECO:0000256" key="6">
    <source>
        <dbReference type="ARBA" id="ARBA00022547"/>
    </source>
</evidence>
<evidence type="ECO:0000256" key="4">
    <source>
        <dbReference type="ARBA" id="ARBA00022448"/>
    </source>
</evidence>
<accession>A0AA35TPG8</accession>
<evidence type="ECO:0000256" key="14">
    <source>
        <dbReference type="RuleBase" id="RU003848"/>
    </source>
</evidence>
<reference evidence="16" key="1">
    <citation type="submission" date="2023-03" db="EMBL/GenBank/DDBJ databases">
        <authorList>
            <person name="Steffen K."/>
            <person name="Cardenas P."/>
        </authorList>
    </citation>
    <scope>NUCLEOTIDE SEQUENCE</scope>
</reference>
<dbReference type="InterPro" id="IPR005864">
    <property type="entry name" value="ATP_synth_F0_bsu_bac"/>
</dbReference>
<evidence type="ECO:0000313" key="16">
    <source>
        <dbReference type="EMBL" id="CAI8052018.1"/>
    </source>
</evidence>
<evidence type="ECO:0000256" key="2">
    <source>
        <dbReference type="ARBA" id="ARBA00004308"/>
    </source>
</evidence>
<evidence type="ECO:0000256" key="3">
    <source>
        <dbReference type="ARBA" id="ARBA00005513"/>
    </source>
</evidence>
<comment type="caution">
    <text evidence="16">The sequence shown here is derived from an EMBL/GenBank/DDBJ whole genome shotgun (WGS) entry which is preliminary data.</text>
</comment>
<name>A0AA35TPG8_GEOBA</name>
<evidence type="ECO:0000256" key="1">
    <source>
        <dbReference type="ARBA" id="ARBA00004167"/>
    </source>
</evidence>
<keyword evidence="4 14" id="KW-0813">Transport</keyword>
<keyword evidence="12" id="KW-0066">ATP synthesis</keyword>
<dbReference type="GO" id="GO:0015986">
    <property type="term" value="P:proton motive force-driven ATP synthesis"/>
    <property type="evidence" value="ECO:0007669"/>
    <property type="project" value="InterPro"/>
</dbReference>
<evidence type="ECO:0000256" key="12">
    <source>
        <dbReference type="ARBA" id="ARBA00023310"/>
    </source>
</evidence>
<keyword evidence="6 14" id="KW-0138">CF(0)</keyword>
<dbReference type="GO" id="GO:0045259">
    <property type="term" value="C:proton-transporting ATP synthase complex"/>
    <property type="evidence" value="ECO:0007669"/>
    <property type="project" value="UniProtKB-KW"/>
</dbReference>
<keyword evidence="10 14" id="KW-0406">Ion transport</keyword>
<evidence type="ECO:0000256" key="11">
    <source>
        <dbReference type="ARBA" id="ARBA00023136"/>
    </source>
</evidence>
<gene>
    <name evidence="16" type="ORF">GBAR_LOCUS28462</name>
</gene>
<feature type="transmembrane region" description="Helical" evidence="15">
    <location>
        <begin position="12"/>
        <end position="30"/>
    </location>
</feature>
<dbReference type="AlphaFoldDB" id="A0AA35TPG8"/>
<dbReference type="HAMAP" id="MF_01398">
    <property type="entry name" value="ATP_synth_b_bprime"/>
    <property type="match status" value="1"/>
</dbReference>
<keyword evidence="8 14" id="KW-0375">Hydrogen ion transport</keyword>
<dbReference type="EMBL" id="CASHTH010003978">
    <property type="protein sequence ID" value="CAI8052018.1"/>
    <property type="molecule type" value="Genomic_DNA"/>
</dbReference>
<sequence length="166" mass="19052">METLGVHLPSLLIYVVNFLLVLGLLFLFAYKPILRLMDQRADRIRESLEASERAREEAASSQQAVEDQLVEARREGQRIMEIARETAERFRAEEMERARGEAENFVSRAQADIQRERDAAIEEVRASFADLAITAAERVVRRSLDRQAHEDLITQVLEEGESLRRG</sequence>
<evidence type="ECO:0000256" key="13">
    <source>
        <dbReference type="ARBA" id="ARBA00025198"/>
    </source>
</evidence>
<proteinExistence type="inferred from homology"/>
<keyword evidence="5" id="KW-1003">Cell membrane</keyword>
<dbReference type="GO" id="GO:0012505">
    <property type="term" value="C:endomembrane system"/>
    <property type="evidence" value="ECO:0007669"/>
    <property type="project" value="UniProtKB-SubCell"/>
</dbReference>
<comment type="similarity">
    <text evidence="3 14">Belongs to the ATPase B chain family.</text>
</comment>
<keyword evidence="7 14" id="KW-0812">Transmembrane</keyword>
<dbReference type="NCBIfam" id="TIGR01144">
    <property type="entry name" value="ATP_synt_b"/>
    <property type="match status" value="1"/>
</dbReference>
<evidence type="ECO:0000256" key="7">
    <source>
        <dbReference type="ARBA" id="ARBA00022692"/>
    </source>
</evidence>
<dbReference type="Pfam" id="PF00430">
    <property type="entry name" value="ATP-synt_B"/>
    <property type="match status" value="1"/>
</dbReference>
<keyword evidence="11 15" id="KW-0472">Membrane</keyword>
<dbReference type="Proteomes" id="UP001174909">
    <property type="component" value="Unassembled WGS sequence"/>
</dbReference>
<comment type="function">
    <text evidence="13">F(1)F(0) ATP synthase produces ATP from ADP in the presence of a proton or sodium gradient. F-type ATPases consist of two structural domains, F(1) containing the extramembraneous catalytic core and F(0) containing the membrane proton channel, linked together by a central stalk and a peripheral stalk. During catalysis, ATP synthesis in the catalytic domain of F(1) is coupled via a rotary mechanism of the central stalk subunits to proton translocation.</text>
</comment>
<dbReference type="InterPro" id="IPR028987">
    <property type="entry name" value="ATP_synth_B-like_membr_sf"/>
</dbReference>
<keyword evidence="17" id="KW-1185">Reference proteome</keyword>
<dbReference type="Gene3D" id="6.10.250.1580">
    <property type="match status" value="1"/>
</dbReference>
<evidence type="ECO:0000256" key="5">
    <source>
        <dbReference type="ARBA" id="ARBA00022475"/>
    </source>
</evidence>
<keyword evidence="9 15" id="KW-1133">Transmembrane helix</keyword>
<evidence type="ECO:0000256" key="10">
    <source>
        <dbReference type="ARBA" id="ARBA00023065"/>
    </source>
</evidence>
<organism evidence="16 17">
    <name type="scientific">Geodia barretti</name>
    <name type="common">Barrett's horny sponge</name>
    <dbReference type="NCBI Taxonomy" id="519541"/>
    <lineage>
        <taxon>Eukaryota</taxon>
        <taxon>Metazoa</taxon>
        <taxon>Porifera</taxon>
        <taxon>Demospongiae</taxon>
        <taxon>Heteroscleromorpha</taxon>
        <taxon>Tetractinellida</taxon>
        <taxon>Astrophorina</taxon>
        <taxon>Geodiidae</taxon>
        <taxon>Geodia</taxon>
    </lineage>
</organism>
<dbReference type="GO" id="GO:0046961">
    <property type="term" value="F:proton-transporting ATPase activity, rotational mechanism"/>
    <property type="evidence" value="ECO:0007669"/>
    <property type="project" value="TreeGrafter"/>
</dbReference>
<evidence type="ECO:0000313" key="17">
    <source>
        <dbReference type="Proteomes" id="UP001174909"/>
    </source>
</evidence>
<comment type="subcellular location">
    <subcellularLocation>
        <location evidence="2">Endomembrane system</location>
    </subcellularLocation>
    <subcellularLocation>
        <location evidence="1">Membrane</location>
        <topology evidence="1">Single-pass membrane protein</topology>
    </subcellularLocation>
</comment>
<dbReference type="PANTHER" id="PTHR33445">
    <property type="entry name" value="ATP SYNTHASE SUBUNIT B', CHLOROPLASTIC"/>
    <property type="match status" value="1"/>
</dbReference>
<dbReference type="PANTHER" id="PTHR33445:SF1">
    <property type="entry name" value="ATP SYNTHASE SUBUNIT B"/>
    <property type="match status" value="1"/>
</dbReference>
<dbReference type="SUPFAM" id="SSF81573">
    <property type="entry name" value="F1F0 ATP synthase subunit B, membrane domain"/>
    <property type="match status" value="1"/>
</dbReference>